<accession>A0A9D2E792</accession>
<dbReference type="InterPro" id="IPR050410">
    <property type="entry name" value="CCR4/nocturin_mRNA_transcr"/>
</dbReference>
<reference evidence="3" key="2">
    <citation type="submission" date="2021-04" db="EMBL/GenBank/DDBJ databases">
        <authorList>
            <person name="Gilroy R."/>
        </authorList>
    </citation>
    <scope>NUCLEOTIDE SEQUENCE</scope>
    <source>
        <strain evidence="3">ChiHjej9B8-1298</strain>
    </source>
</reference>
<dbReference type="InterPro" id="IPR036691">
    <property type="entry name" value="Endo/exonu/phosph_ase_sf"/>
</dbReference>
<dbReference type="PROSITE" id="PS51257">
    <property type="entry name" value="PROKAR_LIPOPROTEIN"/>
    <property type="match status" value="1"/>
</dbReference>
<keyword evidence="3" id="KW-0540">Nuclease</keyword>
<evidence type="ECO:0000259" key="2">
    <source>
        <dbReference type="Pfam" id="PF03372"/>
    </source>
</evidence>
<dbReference type="GO" id="GO:0000175">
    <property type="term" value="F:3'-5'-RNA exonuclease activity"/>
    <property type="evidence" value="ECO:0007669"/>
    <property type="project" value="TreeGrafter"/>
</dbReference>
<organism evidence="3 4">
    <name type="scientific">Candidatus Bacteroides merdigallinarum</name>
    <dbReference type="NCBI Taxonomy" id="2838473"/>
    <lineage>
        <taxon>Bacteria</taxon>
        <taxon>Pseudomonadati</taxon>
        <taxon>Bacteroidota</taxon>
        <taxon>Bacteroidia</taxon>
        <taxon>Bacteroidales</taxon>
        <taxon>Bacteroidaceae</taxon>
        <taxon>Bacteroides</taxon>
    </lineage>
</organism>
<comment type="caution">
    <text evidence="3">The sequence shown here is derived from an EMBL/GenBank/DDBJ whole genome shotgun (WGS) entry which is preliminary data.</text>
</comment>
<dbReference type="InterPro" id="IPR005135">
    <property type="entry name" value="Endo/exonuclease/phosphatase"/>
</dbReference>
<proteinExistence type="predicted"/>
<keyword evidence="3" id="KW-0255">Endonuclease</keyword>
<dbReference type="GO" id="GO:0004519">
    <property type="term" value="F:endonuclease activity"/>
    <property type="evidence" value="ECO:0007669"/>
    <property type="project" value="UniProtKB-KW"/>
</dbReference>
<dbReference type="AlphaFoldDB" id="A0A9D2E792"/>
<keyword evidence="1" id="KW-0732">Signal</keyword>
<gene>
    <name evidence="3" type="ORF">H9814_00920</name>
</gene>
<name>A0A9D2E792_9BACE</name>
<feature type="domain" description="Endonuclease/exonuclease/phosphatase" evidence="2">
    <location>
        <begin position="33"/>
        <end position="276"/>
    </location>
</feature>
<dbReference type="PANTHER" id="PTHR12121:SF36">
    <property type="entry name" value="ENDONUCLEASE_EXONUCLEASE_PHOSPHATASE DOMAIN-CONTAINING PROTEIN"/>
    <property type="match status" value="1"/>
</dbReference>
<feature type="chain" id="PRO_5039611437" evidence="1">
    <location>
        <begin position="25"/>
        <end position="289"/>
    </location>
</feature>
<keyword evidence="3" id="KW-0378">Hydrolase</keyword>
<reference evidence="3" key="1">
    <citation type="journal article" date="2021" name="PeerJ">
        <title>Extensive microbial diversity within the chicken gut microbiome revealed by metagenomics and culture.</title>
        <authorList>
            <person name="Gilroy R."/>
            <person name="Ravi A."/>
            <person name="Getino M."/>
            <person name="Pursley I."/>
            <person name="Horton D.L."/>
            <person name="Alikhan N.F."/>
            <person name="Baker D."/>
            <person name="Gharbi K."/>
            <person name="Hall N."/>
            <person name="Watson M."/>
            <person name="Adriaenssens E.M."/>
            <person name="Foster-Nyarko E."/>
            <person name="Jarju S."/>
            <person name="Secka A."/>
            <person name="Antonio M."/>
            <person name="Oren A."/>
            <person name="Chaudhuri R.R."/>
            <person name="La Ragione R."/>
            <person name="Hildebrand F."/>
            <person name="Pallen M.J."/>
        </authorList>
    </citation>
    <scope>NUCLEOTIDE SEQUENCE</scope>
    <source>
        <strain evidence="3">ChiHjej9B8-1298</strain>
    </source>
</reference>
<evidence type="ECO:0000313" key="4">
    <source>
        <dbReference type="Proteomes" id="UP000824028"/>
    </source>
</evidence>
<dbReference type="CDD" id="cd09083">
    <property type="entry name" value="EEP-1"/>
    <property type="match status" value="1"/>
</dbReference>
<dbReference type="Proteomes" id="UP000824028">
    <property type="component" value="Unassembled WGS sequence"/>
</dbReference>
<dbReference type="Gene3D" id="3.60.10.10">
    <property type="entry name" value="Endonuclease/exonuclease/phosphatase"/>
    <property type="match status" value="1"/>
</dbReference>
<protein>
    <submittedName>
        <fullName evidence="3">Endonuclease/exonuclease/phosphatase family protein</fullName>
    </submittedName>
</protein>
<dbReference type="EMBL" id="DXBX01000006">
    <property type="protein sequence ID" value="HIZ32097.1"/>
    <property type="molecule type" value="Genomic_DNA"/>
</dbReference>
<feature type="signal peptide" evidence="1">
    <location>
        <begin position="1"/>
        <end position="24"/>
    </location>
</feature>
<evidence type="ECO:0000256" key="1">
    <source>
        <dbReference type="SAM" id="SignalP"/>
    </source>
</evidence>
<sequence length="289" mass="32215">MKHLFLSISAALLLLLSGCKPASAPTAQPLQVMSFNIRLDVSSDSLNAWSYRKANVGRLLAYYSPDLLGMQEVLPNQMQDLKQLLPQYTALGVGRDDGKDQGEYSPVFFRTDRFDLLDSGNFSLSQQPDSFGILGWDAACNRVCTWALLRDKQNGREVAYFNTHLDHIGVTARREGSRLILSRLQEIAPDMPAIITGDFNCPPEDEPAKVLTDGGMLNAWTSADVAYGPDWSFHDFGRLPLEERSLLDYVFITPQLKAVRCRVIQDTPAEGYYSDHCPVLAELTFSTSK</sequence>
<dbReference type="Pfam" id="PF03372">
    <property type="entry name" value="Exo_endo_phos"/>
    <property type="match status" value="1"/>
</dbReference>
<evidence type="ECO:0000313" key="3">
    <source>
        <dbReference type="EMBL" id="HIZ32097.1"/>
    </source>
</evidence>
<dbReference type="SUPFAM" id="SSF56219">
    <property type="entry name" value="DNase I-like"/>
    <property type="match status" value="1"/>
</dbReference>
<dbReference type="PANTHER" id="PTHR12121">
    <property type="entry name" value="CARBON CATABOLITE REPRESSOR PROTEIN 4"/>
    <property type="match status" value="1"/>
</dbReference>